<name>A0A9D2NNU0_9FIRM</name>
<reference evidence="1" key="2">
    <citation type="submission" date="2021-04" db="EMBL/GenBank/DDBJ databases">
        <authorList>
            <person name="Gilroy R."/>
        </authorList>
    </citation>
    <scope>NUCLEOTIDE SEQUENCE</scope>
    <source>
        <strain evidence="1">ChiW19-954</strain>
    </source>
</reference>
<dbReference type="EMBL" id="DWWO01000138">
    <property type="protein sequence ID" value="HJC35182.1"/>
    <property type="molecule type" value="Genomic_DNA"/>
</dbReference>
<dbReference type="Gene3D" id="3.40.50.2000">
    <property type="entry name" value="Glycogen Phosphorylase B"/>
    <property type="match status" value="1"/>
</dbReference>
<dbReference type="SUPFAM" id="SSF53756">
    <property type="entry name" value="UDP-Glycosyltransferase/glycogen phosphorylase"/>
    <property type="match status" value="1"/>
</dbReference>
<protein>
    <submittedName>
        <fullName evidence="1">Uncharacterized protein</fullName>
    </submittedName>
</protein>
<accession>A0A9D2NNU0</accession>
<organism evidence="1 2">
    <name type="scientific">Candidatus Mediterraneibacter faecipullorum</name>
    <dbReference type="NCBI Taxonomy" id="2838670"/>
    <lineage>
        <taxon>Bacteria</taxon>
        <taxon>Bacillati</taxon>
        <taxon>Bacillota</taxon>
        <taxon>Clostridia</taxon>
        <taxon>Lachnospirales</taxon>
        <taxon>Lachnospiraceae</taxon>
        <taxon>Mediterraneibacter</taxon>
    </lineage>
</organism>
<dbReference type="AlphaFoldDB" id="A0A9D2NNU0"/>
<dbReference type="Proteomes" id="UP000823890">
    <property type="component" value="Unassembled WGS sequence"/>
</dbReference>
<sequence length="354" mass="42203">MSKIALVGVHNLHLMQFLYKYTDILDSHDIDYDVLYWDRDMDESIKVKPLRGKKYAYKYRMSNYQPKYKKIRGFIGCLRYFMQIIRNNRYDRIILLTTQTALPLYLFSRTVRRSKFIFDYRDVTFEKIDICRILIQKIIANSAFTAISSFGFKAVLGNSPKFLMSHNVSDLQYEPVEKSLSDDLRIVFWGIIRQLEWNKRICDIVGNASGVTLTYHGEGEYKELEAYCKEKGYKNIQFTGRYMTNEIPLFVRNTDILLNFYENDYKTKLTTAVKLYDGIRYGLPMLVSKDSYMADLMRDNPAVWVADLTSFSVDRLKNWYRRLDNSVYHYQKELKQIWMDDQLFDMKVMDFLKK</sequence>
<evidence type="ECO:0000313" key="1">
    <source>
        <dbReference type="EMBL" id="HJC35182.1"/>
    </source>
</evidence>
<gene>
    <name evidence="1" type="ORF">H9758_11445</name>
</gene>
<comment type="caution">
    <text evidence="1">The sequence shown here is derived from an EMBL/GenBank/DDBJ whole genome shotgun (WGS) entry which is preliminary data.</text>
</comment>
<proteinExistence type="predicted"/>
<reference evidence="1" key="1">
    <citation type="journal article" date="2021" name="PeerJ">
        <title>Extensive microbial diversity within the chicken gut microbiome revealed by metagenomics and culture.</title>
        <authorList>
            <person name="Gilroy R."/>
            <person name="Ravi A."/>
            <person name="Getino M."/>
            <person name="Pursley I."/>
            <person name="Horton D.L."/>
            <person name="Alikhan N.F."/>
            <person name="Baker D."/>
            <person name="Gharbi K."/>
            <person name="Hall N."/>
            <person name="Watson M."/>
            <person name="Adriaenssens E.M."/>
            <person name="Foster-Nyarko E."/>
            <person name="Jarju S."/>
            <person name="Secka A."/>
            <person name="Antonio M."/>
            <person name="Oren A."/>
            <person name="Chaudhuri R.R."/>
            <person name="La Ragione R."/>
            <person name="Hildebrand F."/>
            <person name="Pallen M.J."/>
        </authorList>
    </citation>
    <scope>NUCLEOTIDE SEQUENCE</scope>
    <source>
        <strain evidence="1">ChiW19-954</strain>
    </source>
</reference>
<evidence type="ECO:0000313" key="2">
    <source>
        <dbReference type="Proteomes" id="UP000823890"/>
    </source>
</evidence>